<evidence type="ECO:0000313" key="3">
    <source>
        <dbReference type="Proteomes" id="UP000015106"/>
    </source>
</evidence>
<feature type="compositionally biased region" description="Basic residues" evidence="1">
    <location>
        <begin position="340"/>
        <end position="350"/>
    </location>
</feature>
<evidence type="ECO:0000313" key="2">
    <source>
        <dbReference type="EnsemblPlants" id="TuG1812G0600002924.01.T01.cds378081"/>
    </source>
</evidence>
<accession>A0A8R7UYT1</accession>
<dbReference type="AlphaFoldDB" id="A0A8R7UYT1"/>
<evidence type="ECO:0000256" key="1">
    <source>
        <dbReference type="SAM" id="MobiDB-lite"/>
    </source>
</evidence>
<reference evidence="2" key="2">
    <citation type="submission" date="2018-03" db="EMBL/GenBank/DDBJ databases">
        <title>The Triticum urartu genome reveals the dynamic nature of wheat genome evolution.</title>
        <authorList>
            <person name="Ling H."/>
            <person name="Ma B."/>
            <person name="Shi X."/>
            <person name="Liu H."/>
            <person name="Dong L."/>
            <person name="Sun H."/>
            <person name="Cao Y."/>
            <person name="Gao Q."/>
            <person name="Zheng S."/>
            <person name="Li Y."/>
            <person name="Yu Y."/>
            <person name="Du H."/>
            <person name="Qi M."/>
            <person name="Li Y."/>
            <person name="Yu H."/>
            <person name="Cui Y."/>
            <person name="Wang N."/>
            <person name="Chen C."/>
            <person name="Wu H."/>
            <person name="Zhao Y."/>
            <person name="Zhang J."/>
            <person name="Li Y."/>
            <person name="Zhou W."/>
            <person name="Zhang B."/>
            <person name="Hu W."/>
            <person name="Eijk M."/>
            <person name="Tang J."/>
            <person name="Witsenboer H."/>
            <person name="Zhao S."/>
            <person name="Li Z."/>
            <person name="Zhang A."/>
            <person name="Wang D."/>
            <person name="Liang C."/>
        </authorList>
    </citation>
    <scope>NUCLEOTIDE SEQUENCE [LARGE SCALE GENOMIC DNA]</scope>
    <source>
        <strain evidence="2">cv. G1812</strain>
    </source>
</reference>
<dbReference type="Proteomes" id="UP000015106">
    <property type="component" value="Chromosome 6"/>
</dbReference>
<reference evidence="3" key="1">
    <citation type="journal article" date="2013" name="Nature">
        <title>Draft genome of the wheat A-genome progenitor Triticum urartu.</title>
        <authorList>
            <person name="Ling H.Q."/>
            <person name="Zhao S."/>
            <person name="Liu D."/>
            <person name="Wang J."/>
            <person name="Sun H."/>
            <person name="Zhang C."/>
            <person name="Fan H."/>
            <person name="Li D."/>
            <person name="Dong L."/>
            <person name="Tao Y."/>
            <person name="Gao C."/>
            <person name="Wu H."/>
            <person name="Li Y."/>
            <person name="Cui Y."/>
            <person name="Guo X."/>
            <person name="Zheng S."/>
            <person name="Wang B."/>
            <person name="Yu K."/>
            <person name="Liang Q."/>
            <person name="Yang W."/>
            <person name="Lou X."/>
            <person name="Chen J."/>
            <person name="Feng M."/>
            <person name="Jian J."/>
            <person name="Zhang X."/>
            <person name="Luo G."/>
            <person name="Jiang Y."/>
            <person name="Liu J."/>
            <person name="Wang Z."/>
            <person name="Sha Y."/>
            <person name="Zhang B."/>
            <person name="Wu H."/>
            <person name="Tang D."/>
            <person name="Shen Q."/>
            <person name="Xue P."/>
            <person name="Zou S."/>
            <person name="Wang X."/>
            <person name="Liu X."/>
            <person name="Wang F."/>
            <person name="Yang Y."/>
            <person name="An X."/>
            <person name="Dong Z."/>
            <person name="Zhang K."/>
            <person name="Zhang X."/>
            <person name="Luo M.C."/>
            <person name="Dvorak J."/>
            <person name="Tong Y."/>
            <person name="Wang J."/>
            <person name="Yang H."/>
            <person name="Li Z."/>
            <person name="Wang D."/>
            <person name="Zhang A."/>
            <person name="Wang J."/>
        </authorList>
    </citation>
    <scope>NUCLEOTIDE SEQUENCE</scope>
    <source>
        <strain evidence="3">cv. G1812</strain>
    </source>
</reference>
<proteinExistence type="predicted"/>
<sequence length="434" mass="48258">MNKSIEQPQVILEVGWEARVLPPEHAVDPHHPHCLLLRGRRALDVQQPQQLRHGAGEHHVLEHLLRLGHHGHEPQHLDGQLRGQIRHPQHCPRHGCHRQVVLGEGEAPLRALAQPLEKQQYPLGDVAVVGVHDEELDEDVHRADLHGLGAAARRPLHDVQEHVERARAEARGDLVGQELEEGLEHVVDVDAGSPVVTGAGTGDLGEDVHGVQPRLRAAALEQRHDGPQALRRKNEPRRRLVGERERGEHRRGLLAHRERGEVAPRAALRQRLRHHAADRLNAARGDEDDLHGHVARHAAPHALERGHLERRLLEVAQRRPQPLLLQHPRQRRPQLVDRTRQRRRGRRRRGGGAAVEPGGDDAREGVVRGEVKVGERLHGGRAGGPAVREEPALDAAAVVGDAGGHRDGLLHELHGDGAQEQVGRLLHVHVHRSR</sequence>
<dbReference type="Gramene" id="TuG1812G0600002924.01.T01">
    <property type="protein sequence ID" value="TuG1812G0600002924.01.T01.cds378081"/>
    <property type="gene ID" value="TuG1812G0600002924.01"/>
</dbReference>
<feature type="compositionally biased region" description="Basic and acidic residues" evidence="1">
    <location>
        <begin position="237"/>
        <end position="251"/>
    </location>
</feature>
<protein>
    <submittedName>
        <fullName evidence="2">Uncharacterized protein</fullName>
    </submittedName>
</protein>
<keyword evidence="3" id="KW-1185">Reference proteome</keyword>
<reference evidence="2" key="3">
    <citation type="submission" date="2022-06" db="UniProtKB">
        <authorList>
            <consortium name="EnsemblPlants"/>
        </authorList>
    </citation>
    <scope>IDENTIFICATION</scope>
</reference>
<dbReference type="EnsemblPlants" id="TuG1812G0600002924.01.T01">
    <property type="protein sequence ID" value="TuG1812G0600002924.01.T01.cds378081"/>
    <property type="gene ID" value="TuG1812G0600002924.01"/>
</dbReference>
<feature type="region of interest" description="Disordered" evidence="1">
    <location>
        <begin position="221"/>
        <end position="251"/>
    </location>
</feature>
<feature type="region of interest" description="Disordered" evidence="1">
    <location>
        <begin position="319"/>
        <end position="362"/>
    </location>
</feature>
<organism evidence="2 3">
    <name type="scientific">Triticum urartu</name>
    <name type="common">Red wild einkorn</name>
    <name type="synonym">Crithodium urartu</name>
    <dbReference type="NCBI Taxonomy" id="4572"/>
    <lineage>
        <taxon>Eukaryota</taxon>
        <taxon>Viridiplantae</taxon>
        <taxon>Streptophyta</taxon>
        <taxon>Embryophyta</taxon>
        <taxon>Tracheophyta</taxon>
        <taxon>Spermatophyta</taxon>
        <taxon>Magnoliopsida</taxon>
        <taxon>Liliopsida</taxon>
        <taxon>Poales</taxon>
        <taxon>Poaceae</taxon>
        <taxon>BOP clade</taxon>
        <taxon>Pooideae</taxon>
        <taxon>Triticodae</taxon>
        <taxon>Triticeae</taxon>
        <taxon>Triticinae</taxon>
        <taxon>Triticum</taxon>
    </lineage>
</organism>
<name>A0A8R7UYT1_TRIUA</name>